<keyword evidence="6" id="KW-1185">Reference proteome</keyword>
<organism evidence="4 5">
    <name type="scientific">Nocardioides daphniae</name>
    <dbReference type="NCBI Taxonomy" id="402297"/>
    <lineage>
        <taxon>Bacteria</taxon>
        <taxon>Bacillati</taxon>
        <taxon>Actinomycetota</taxon>
        <taxon>Actinomycetes</taxon>
        <taxon>Propionibacteriales</taxon>
        <taxon>Nocardioidaceae</taxon>
        <taxon>Nocardioides</taxon>
    </lineage>
</organism>
<reference evidence="3" key="2">
    <citation type="journal article" date="2014" name="Int. J. Syst. Evol. Microbiol.">
        <title>Complete genome of a new Firmicutes species belonging to the dominant human colonic microbiota ('Ruminococcus bicirculans') reveals two chromosomes and a selective capacity to utilize plant glucans.</title>
        <authorList>
            <consortium name="NISC Comparative Sequencing Program"/>
            <person name="Wegmann U."/>
            <person name="Louis P."/>
            <person name="Goesmann A."/>
            <person name="Henrissat B."/>
            <person name="Duncan S.H."/>
            <person name="Flint H.J."/>
        </authorList>
    </citation>
    <scope>NUCLEOTIDE SEQUENCE</scope>
    <source>
        <strain evidence="3">CCM 7403</strain>
    </source>
</reference>
<proteinExistence type="predicted"/>
<dbReference type="KEGG" id="ndp:E2C04_01905"/>
<dbReference type="Proteomes" id="UP000297025">
    <property type="component" value="Chromosome"/>
</dbReference>
<dbReference type="InterPro" id="IPR018961">
    <property type="entry name" value="DnaJ_homolog_subfam-C_membr-28"/>
</dbReference>
<feature type="region of interest" description="Disordered" evidence="1">
    <location>
        <begin position="167"/>
        <end position="188"/>
    </location>
</feature>
<feature type="region of interest" description="Disordered" evidence="1">
    <location>
        <begin position="1"/>
        <end position="30"/>
    </location>
</feature>
<feature type="compositionally biased region" description="Basic and acidic residues" evidence="1">
    <location>
        <begin position="1"/>
        <end position="19"/>
    </location>
</feature>
<evidence type="ECO:0000313" key="3">
    <source>
        <dbReference type="EMBL" id="GGD08391.1"/>
    </source>
</evidence>
<reference evidence="4 5" key="1">
    <citation type="journal article" date="2008" name="Int. J. Syst. Evol. Microbiol.">
        <title>Nocardioides daphniae sp. nov., isolated from Daphnia cucullata (Crustacea: Cladocera).</title>
        <authorList>
            <person name="Toth E.M."/>
            <person name="Keki Z."/>
            <person name="Homonnay Z.G."/>
            <person name="Borsodi A.K."/>
            <person name="Marialigeti K."/>
            <person name="Schumann P."/>
        </authorList>
    </citation>
    <scope>NUCLEOTIDE SEQUENCE [LARGE SCALE GENOMIC DNA]</scope>
    <source>
        <strain evidence="4 5">JCM 16608</strain>
    </source>
</reference>
<evidence type="ECO:0000259" key="2">
    <source>
        <dbReference type="Pfam" id="PF09350"/>
    </source>
</evidence>
<evidence type="ECO:0000313" key="6">
    <source>
        <dbReference type="Proteomes" id="UP000630594"/>
    </source>
</evidence>
<feature type="compositionally biased region" description="Low complexity" evidence="1">
    <location>
        <begin position="167"/>
        <end position="182"/>
    </location>
</feature>
<name>A0A4P7U8E9_9ACTN</name>
<dbReference type="Pfam" id="PF09350">
    <property type="entry name" value="DJC28_CD"/>
    <property type="match status" value="1"/>
</dbReference>
<sequence length="188" mass="21705">MAESPDRRPREPERDERTGRSAAAARIQHQTHWVEQQIRVAQERGDFDDLPGFGKPLEGLGTEHDPDWWVKKLVEREQVTGVLPPALQVRKADAELDGELDRISDEGRVRTAVEEFNASVRRALYTPPVGNAPAFPVVTRQRDVDAEVVRWRERRVARREAQRALLAEQAKQDRAPSAPSPRRWWRRR</sequence>
<dbReference type="AlphaFoldDB" id="A0A4P7U8E9"/>
<reference evidence="6" key="3">
    <citation type="journal article" date="2019" name="Int. J. Syst. Evol. Microbiol.">
        <title>The Global Catalogue of Microorganisms (GCM) 10K type strain sequencing project: providing services to taxonomists for standard genome sequencing and annotation.</title>
        <authorList>
            <consortium name="The Broad Institute Genomics Platform"/>
            <consortium name="The Broad Institute Genome Sequencing Center for Infectious Disease"/>
            <person name="Wu L."/>
            <person name="Ma J."/>
        </authorList>
    </citation>
    <scope>NUCLEOTIDE SEQUENCE [LARGE SCALE GENOMIC DNA]</scope>
    <source>
        <strain evidence="6">CCM 7403</strain>
    </source>
</reference>
<dbReference type="OrthoDB" id="3395286at2"/>
<evidence type="ECO:0000313" key="5">
    <source>
        <dbReference type="Proteomes" id="UP000297025"/>
    </source>
</evidence>
<evidence type="ECO:0000313" key="4">
    <source>
        <dbReference type="EMBL" id="QCC76276.1"/>
    </source>
</evidence>
<feature type="domain" description="DnaJ homologue subfamily C member 28 conserved" evidence="2">
    <location>
        <begin position="33"/>
        <end position="100"/>
    </location>
</feature>
<accession>A0A4P7U8E9</accession>
<dbReference type="RefSeq" id="WP_135831325.1">
    <property type="nucleotide sequence ID" value="NZ_BMCK01000001.1"/>
</dbReference>
<gene>
    <name evidence="4" type="ORF">E2C04_01905</name>
    <name evidence="3" type="ORF">GCM10007231_04050</name>
</gene>
<protein>
    <submittedName>
        <fullName evidence="4">DUF1992 domain-containing protein</fullName>
    </submittedName>
</protein>
<dbReference type="EMBL" id="BMCK01000001">
    <property type="protein sequence ID" value="GGD08391.1"/>
    <property type="molecule type" value="Genomic_DNA"/>
</dbReference>
<dbReference type="EMBL" id="CP038462">
    <property type="protein sequence ID" value="QCC76276.1"/>
    <property type="molecule type" value="Genomic_DNA"/>
</dbReference>
<reference evidence="4" key="4">
    <citation type="submission" date="2019-03" db="EMBL/GenBank/DDBJ databases">
        <authorList>
            <person name="Huang Y."/>
        </authorList>
    </citation>
    <scope>NUCLEOTIDE SEQUENCE</scope>
    <source>
        <strain evidence="4">JCM 16608</strain>
    </source>
</reference>
<dbReference type="Proteomes" id="UP000630594">
    <property type="component" value="Unassembled WGS sequence"/>
</dbReference>
<reference evidence="3" key="5">
    <citation type="submission" date="2024-05" db="EMBL/GenBank/DDBJ databases">
        <authorList>
            <person name="Sun Q."/>
            <person name="Sedlacek I."/>
        </authorList>
    </citation>
    <scope>NUCLEOTIDE SEQUENCE</scope>
    <source>
        <strain evidence="3">CCM 7403</strain>
    </source>
</reference>
<evidence type="ECO:0000256" key="1">
    <source>
        <dbReference type="SAM" id="MobiDB-lite"/>
    </source>
</evidence>